<feature type="chain" id="PRO_5025473163" evidence="1">
    <location>
        <begin position="20"/>
        <end position="166"/>
    </location>
</feature>
<organism evidence="2">
    <name type="scientific">Tanacetum cinerariifolium</name>
    <name type="common">Dalmatian daisy</name>
    <name type="synonym">Chrysanthemum cinerariifolium</name>
    <dbReference type="NCBI Taxonomy" id="118510"/>
    <lineage>
        <taxon>Eukaryota</taxon>
        <taxon>Viridiplantae</taxon>
        <taxon>Streptophyta</taxon>
        <taxon>Embryophyta</taxon>
        <taxon>Tracheophyta</taxon>
        <taxon>Spermatophyta</taxon>
        <taxon>Magnoliopsida</taxon>
        <taxon>eudicotyledons</taxon>
        <taxon>Gunneridae</taxon>
        <taxon>Pentapetalae</taxon>
        <taxon>asterids</taxon>
        <taxon>campanulids</taxon>
        <taxon>Asterales</taxon>
        <taxon>Asteraceae</taxon>
        <taxon>Asteroideae</taxon>
        <taxon>Anthemideae</taxon>
        <taxon>Anthemidinae</taxon>
        <taxon>Tanacetum</taxon>
    </lineage>
</organism>
<dbReference type="EMBL" id="BKCJ010206437">
    <property type="protein sequence ID" value="GEY75346.1"/>
    <property type="molecule type" value="Genomic_DNA"/>
</dbReference>
<evidence type="ECO:0000313" key="2">
    <source>
        <dbReference type="EMBL" id="GEY75346.1"/>
    </source>
</evidence>
<sequence>MGLLRGTLAVVVILVKGHAFPTIVNVLPLGCDPLAIVDKFTPVEDNIGLLETTFNEYTVLTFLFPEDVTGSINLTRLVLFIGVTSISLSPKSLMQGQTEMMKLVVEIECVGMNVDEFDKDTGSSDGLQPKQADLSCIHVLNEPHLRKIHVVLSKHEADQHPLCANP</sequence>
<gene>
    <name evidence="2" type="ORF">Tci_447320</name>
</gene>
<evidence type="ECO:0000256" key="1">
    <source>
        <dbReference type="SAM" id="SignalP"/>
    </source>
</evidence>
<protein>
    <submittedName>
        <fullName evidence="2">Uncharacterized protein</fullName>
    </submittedName>
</protein>
<name>A0A699I0C4_TANCI</name>
<feature type="signal peptide" evidence="1">
    <location>
        <begin position="1"/>
        <end position="19"/>
    </location>
</feature>
<accession>A0A699I0C4</accession>
<comment type="caution">
    <text evidence="2">The sequence shown here is derived from an EMBL/GenBank/DDBJ whole genome shotgun (WGS) entry which is preliminary data.</text>
</comment>
<proteinExistence type="predicted"/>
<reference evidence="2" key="1">
    <citation type="journal article" date="2019" name="Sci. Rep.">
        <title>Draft genome of Tanacetum cinerariifolium, the natural source of mosquito coil.</title>
        <authorList>
            <person name="Yamashiro T."/>
            <person name="Shiraishi A."/>
            <person name="Satake H."/>
            <person name="Nakayama K."/>
        </authorList>
    </citation>
    <scope>NUCLEOTIDE SEQUENCE</scope>
</reference>
<dbReference type="AlphaFoldDB" id="A0A699I0C4"/>
<keyword evidence="1" id="KW-0732">Signal</keyword>